<dbReference type="Pfam" id="PF00294">
    <property type="entry name" value="PfkB"/>
    <property type="match status" value="1"/>
</dbReference>
<gene>
    <name evidence="12" type="primary">rbsK</name>
    <name evidence="14" type="ORF">FYJ34_08110</name>
</gene>
<feature type="binding site" evidence="12">
    <location>
        <position position="279"/>
    </location>
    <ligand>
        <name>ATP</name>
        <dbReference type="ChEBI" id="CHEBI:30616"/>
    </ligand>
</feature>
<dbReference type="GO" id="GO:0005524">
    <property type="term" value="F:ATP binding"/>
    <property type="evidence" value="ECO:0007669"/>
    <property type="project" value="UniProtKB-UniRule"/>
</dbReference>
<keyword evidence="11 12" id="KW-0119">Carbohydrate metabolism</keyword>
<dbReference type="EMBL" id="VULY01000018">
    <property type="protein sequence ID" value="MSR94224.1"/>
    <property type="molecule type" value="Genomic_DNA"/>
</dbReference>
<feature type="binding site" evidence="12">
    <location>
        <position position="288"/>
    </location>
    <ligand>
        <name>K(+)</name>
        <dbReference type="ChEBI" id="CHEBI:29103"/>
    </ligand>
</feature>
<evidence type="ECO:0000256" key="11">
    <source>
        <dbReference type="ARBA" id="ARBA00023277"/>
    </source>
</evidence>
<comment type="catalytic activity">
    <reaction evidence="12">
        <text>D-ribose + ATP = D-ribose 5-phosphate + ADP + H(+)</text>
        <dbReference type="Rhea" id="RHEA:13697"/>
        <dbReference type="ChEBI" id="CHEBI:15378"/>
        <dbReference type="ChEBI" id="CHEBI:30616"/>
        <dbReference type="ChEBI" id="CHEBI:47013"/>
        <dbReference type="ChEBI" id="CHEBI:78346"/>
        <dbReference type="ChEBI" id="CHEBI:456216"/>
        <dbReference type="EC" id="2.7.1.15"/>
    </reaction>
</comment>
<keyword evidence="9 12" id="KW-0460">Magnesium</keyword>
<dbReference type="PROSITE" id="PS00584">
    <property type="entry name" value="PFKB_KINASES_2"/>
    <property type="match status" value="1"/>
</dbReference>
<feature type="binding site" evidence="12">
    <location>
        <begin position="42"/>
        <end position="46"/>
    </location>
    <ligand>
        <name>substrate</name>
    </ligand>
</feature>
<evidence type="ECO:0000256" key="4">
    <source>
        <dbReference type="ARBA" id="ARBA00022679"/>
    </source>
</evidence>
<dbReference type="RefSeq" id="WP_154477722.1">
    <property type="nucleotide sequence ID" value="NZ_JAXFXH010000016.1"/>
</dbReference>
<dbReference type="GO" id="GO:0046872">
    <property type="term" value="F:metal ion binding"/>
    <property type="evidence" value="ECO:0007669"/>
    <property type="project" value="UniProtKB-KW"/>
</dbReference>
<dbReference type="UniPathway" id="UPA00916">
    <property type="reaction ID" value="UER00889"/>
</dbReference>
<feature type="binding site" evidence="12">
    <location>
        <begin position="254"/>
        <end position="255"/>
    </location>
    <ligand>
        <name>ATP</name>
        <dbReference type="ChEBI" id="CHEBI:30616"/>
    </ligand>
</feature>
<dbReference type="PANTHER" id="PTHR10584">
    <property type="entry name" value="SUGAR KINASE"/>
    <property type="match status" value="1"/>
</dbReference>
<keyword evidence="5 12" id="KW-0479">Metal-binding</keyword>
<comment type="activity regulation">
    <text evidence="12">Activated by a monovalent cation that binds near, but not in, the active site. The most likely occupant of the site in vivo is potassium. Ion binding induces a conformational change that may alter substrate affinity.</text>
</comment>
<evidence type="ECO:0000256" key="12">
    <source>
        <dbReference type="HAMAP-Rule" id="MF_01987"/>
    </source>
</evidence>
<dbReference type="InterPro" id="IPR029056">
    <property type="entry name" value="Ribokinase-like"/>
</dbReference>
<evidence type="ECO:0000256" key="9">
    <source>
        <dbReference type="ARBA" id="ARBA00022842"/>
    </source>
</evidence>
<protein>
    <recommendedName>
        <fullName evidence="3 12">Ribokinase</fullName>
        <shortName evidence="12">RK</shortName>
        <ecNumber evidence="2 12">2.7.1.15</ecNumber>
    </recommendedName>
</protein>
<feature type="active site" description="Proton acceptor" evidence="12">
    <location>
        <position position="255"/>
    </location>
</feature>
<evidence type="ECO:0000256" key="7">
    <source>
        <dbReference type="ARBA" id="ARBA00022777"/>
    </source>
</evidence>
<dbReference type="Gene3D" id="3.40.1190.20">
    <property type="match status" value="1"/>
</dbReference>
<dbReference type="EC" id="2.7.1.15" evidence="2 12"/>
<keyword evidence="15" id="KW-1185">Reference proteome</keyword>
<reference evidence="14 15" key="1">
    <citation type="submission" date="2019-08" db="EMBL/GenBank/DDBJ databases">
        <title>In-depth cultivation of the pig gut microbiome towards novel bacterial diversity and tailored functional studies.</title>
        <authorList>
            <person name="Wylensek D."/>
            <person name="Hitch T.C.A."/>
            <person name="Clavel T."/>
        </authorList>
    </citation>
    <scope>NUCLEOTIDE SEQUENCE [LARGE SCALE GENOMIC DNA]</scope>
    <source>
        <strain evidence="14 15">68-1-5</strain>
    </source>
</reference>
<dbReference type="CDD" id="cd01174">
    <property type="entry name" value="ribokinase"/>
    <property type="match status" value="1"/>
</dbReference>
<accession>A0A6N7UTA6</accession>
<dbReference type="InterPro" id="IPR011611">
    <property type="entry name" value="PfkB_dom"/>
</dbReference>
<keyword evidence="10 12" id="KW-0630">Potassium</keyword>
<comment type="similarity">
    <text evidence="12">Belongs to the carbohydrate kinase PfkB family. Ribokinase subfamily.</text>
</comment>
<comment type="subunit">
    <text evidence="12">Homodimer.</text>
</comment>
<dbReference type="AlphaFoldDB" id="A0A6N7UTA6"/>
<comment type="cofactor">
    <cofactor evidence="12">
        <name>Mg(2+)</name>
        <dbReference type="ChEBI" id="CHEBI:18420"/>
    </cofactor>
    <text evidence="12">Requires a divalent cation, most likely magnesium in vivo, as an electrophilic catalyst to aid phosphoryl group transfer. It is the chelate of the metal and the nucleotide that is the actual substrate.</text>
</comment>
<evidence type="ECO:0000256" key="8">
    <source>
        <dbReference type="ARBA" id="ARBA00022840"/>
    </source>
</evidence>
<feature type="binding site" evidence="12">
    <location>
        <begin position="223"/>
        <end position="228"/>
    </location>
    <ligand>
        <name>ATP</name>
        <dbReference type="ChEBI" id="CHEBI:30616"/>
    </ligand>
</feature>
<evidence type="ECO:0000313" key="15">
    <source>
        <dbReference type="Proteomes" id="UP000434409"/>
    </source>
</evidence>
<keyword evidence="4 12" id="KW-0808">Transferase</keyword>
<dbReference type="HAMAP" id="MF_01987">
    <property type="entry name" value="Ribokinase"/>
    <property type="match status" value="1"/>
</dbReference>
<dbReference type="PANTHER" id="PTHR10584:SF166">
    <property type="entry name" value="RIBOKINASE"/>
    <property type="match status" value="1"/>
</dbReference>
<comment type="function">
    <text evidence="12">Catalyzes the phosphorylation of ribose at O-5 in a reaction requiring ATP and magnesium. The resulting D-ribose-5-phosphate can then be used either for sythesis of nucleotides, histidine, and tryptophan, or as a component of the pentose phosphate pathway.</text>
</comment>
<organism evidence="14 15">
    <name type="scientific">Suipraeoptans intestinalis</name>
    <dbReference type="NCBI Taxonomy" id="2606628"/>
    <lineage>
        <taxon>Bacteria</taxon>
        <taxon>Bacillati</taxon>
        <taxon>Bacillota</taxon>
        <taxon>Clostridia</taxon>
        <taxon>Lachnospirales</taxon>
        <taxon>Lachnospiraceae</taxon>
        <taxon>Suipraeoptans</taxon>
    </lineage>
</organism>
<comment type="caution">
    <text evidence="14">The sequence shown here is derived from an EMBL/GenBank/DDBJ whole genome shotgun (WGS) entry which is preliminary data.</text>
</comment>
<evidence type="ECO:0000256" key="6">
    <source>
        <dbReference type="ARBA" id="ARBA00022741"/>
    </source>
</evidence>
<dbReference type="InterPro" id="IPR002173">
    <property type="entry name" value="Carboh/pur_kinase_PfkB_CS"/>
</dbReference>
<dbReference type="GO" id="GO:0005829">
    <property type="term" value="C:cytosol"/>
    <property type="evidence" value="ECO:0007669"/>
    <property type="project" value="TreeGrafter"/>
</dbReference>
<keyword evidence="6 12" id="KW-0547">Nucleotide-binding</keyword>
<dbReference type="InterPro" id="IPR002139">
    <property type="entry name" value="Ribo/fructo_kinase"/>
</dbReference>
<keyword evidence="12" id="KW-0963">Cytoplasm</keyword>
<proteinExistence type="inferred from homology"/>
<feature type="binding site" evidence="12">
    <location>
        <position position="255"/>
    </location>
    <ligand>
        <name>substrate</name>
    </ligand>
</feature>
<dbReference type="SUPFAM" id="SSF53613">
    <property type="entry name" value="Ribokinase-like"/>
    <property type="match status" value="1"/>
</dbReference>
<feature type="binding site" evidence="12">
    <location>
        <position position="186"/>
    </location>
    <ligand>
        <name>ATP</name>
        <dbReference type="ChEBI" id="CHEBI:30616"/>
    </ligand>
</feature>
<evidence type="ECO:0000256" key="3">
    <source>
        <dbReference type="ARBA" id="ARBA00016943"/>
    </source>
</evidence>
<feature type="binding site" evidence="12">
    <location>
        <position position="142"/>
    </location>
    <ligand>
        <name>substrate</name>
    </ligand>
</feature>
<evidence type="ECO:0000256" key="5">
    <source>
        <dbReference type="ARBA" id="ARBA00022723"/>
    </source>
</evidence>
<comment type="subcellular location">
    <subcellularLocation>
        <location evidence="12">Cytoplasm</location>
    </subcellularLocation>
</comment>
<dbReference type="GO" id="GO:0004747">
    <property type="term" value="F:ribokinase activity"/>
    <property type="evidence" value="ECO:0007669"/>
    <property type="project" value="UniProtKB-UniRule"/>
</dbReference>
<evidence type="ECO:0000313" key="14">
    <source>
        <dbReference type="EMBL" id="MSR94224.1"/>
    </source>
</evidence>
<feature type="binding site" evidence="12">
    <location>
        <position position="290"/>
    </location>
    <ligand>
        <name>K(+)</name>
        <dbReference type="ChEBI" id="CHEBI:29103"/>
    </ligand>
</feature>
<evidence type="ECO:0000256" key="1">
    <source>
        <dbReference type="ARBA" id="ARBA00005380"/>
    </source>
</evidence>
<sequence>MKKPKLLVVGSMNMDLFIQGADRLPELGESVLCGEYGYTAGGKGSNQALAAALLGAEVVMVGRVGKDPNGDRLIQELEKGTVRTDGIVQDEQEQTGLAVMLLQQDGRYVSYVALGANRKLCREDVKKVLEREMFDMILMQLEMPIQTVYDTYVLAKEKKIPVFLDAGPAMQLDLSPLQGIYILSPNESETKALTGIYPGTQEETERAARQLYRMAEPKYVVLKLGERGAFVYDGKKGAFFPGFQVEAVDSTAAGDTFGAALSIGLCRKQGLEEAIRFAHAAAGICVSRMGAQTAIPTEEEVSAFLEKEETGERK</sequence>
<feature type="binding site" evidence="12">
    <location>
        <position position="251"/>
    </location>
    <ligand>
        <name>K(+)</name>
        <dbReference type="ChEBI" id="CHEBI:29103"/>
    </ligand>
</feature>
<evidence type="ECO:0000256" key="2">
    <source>
        <dbReference type="ARBA" id="ARBA00012035"/>
    </source>
</evidence>
<comment type="caution">
    <text evidence="12">Lacks conserved residue(s) required for the propagation of feature annotation.</text>
</comment>
<comment type="pathway">
    <text evidence="12">Carbohydrate metabolism; D-ribose degradation; D-ribose 5-phosphate from beta-D-ribopyranose: step 2/2.</text>
</comment>
<keyword evidence="8 12" id="KW-0067">ATP-binding</keyword>
<feature type="binding site" evidence="12">
    <location>
        <position position="249"/>
    </location>
    <ligand>
        <name>K(+)</name>
        <dbReference type="ChEBI" id="CHEBI:29103"/>
    </ligand>
</feature>
<feature type="binding site" evidence="12">
    <location>
        <begin position="13"/>
        <end position="15"/>
    </location>
    <ligand>
        <name>substrate</name>
    </ligand>
</feature>
<dbReference type="Proteomes" id="UP000434409">
    <property type="component" value="Unassembled WGS sequence"/>
</dbReference>
<dbReference type="GO" id="GO:0019303">
    <property type="term" value="P:D-ribose catabolic process"/>
    <property type="evidence" value="ECO:0007669"/>
    <property type="project" value="UniProtKB-UniRule"/>
</dbReference>
<evidence type="ECO:0000256" key="10">
    <source>
        <dbReference type="ARBA" id="ARBA00022958"/>
    </source>
</evidence>
<comment type="similarity">
    <text evidence="1">Belongs to the carbohydrate kinase pfkB family.</text>
</comment>
<feature type="domain" description="Carbohydrate kinase PfkB" evidence="13">
    <location>
        <begin position="4"/>
        <end position="297"/>
    </location>
</feature>
<feature type="binding site" evidence="12">
    <location>
        <position position="285"/>
    </location>
    <ligand>
        <name>K(+)</name>
        <dbReference type="ChEBI" id="CHEBI:29103"/>
    </ligand>
</feature>
<evidence type="ECO:0000259" key="13">
    <source>
        <dbReference type="Pfam" id="PF00294"/>
    </source>
</evidence>
<name>A0A6N7UTA6_9FIRM</name>
<dbReference type="InterPro" id="IPR011877">
    <property type="entry name" value="Ribokinase"/>
</dbReference>
<keyword evidence="7 12" id="KW-0418">Kinase</keyword>
<dbReference type="PRINTS" id="PR00990">
    <property type="entry name" value="RIBOKINASE"/>
</dbReference>